<dbReference type="PANTHER" id="PTHR42683">
    <property type="entry name" value="ALDEHYDE REDUCTASE"/>
    <property type="match status" value="1"/>
</dbReference>
<dbReference type="EMBL" id="AP014945">
    <property type="protein sequence ID" value="BAU22534.1"/>
    <property type="molecule type" value="Genomic_DNA"/>
</dbReference>
<evidence type="ECO:0000256" key="2">
    <source>
        <dbReference type="ARBA" id="ARBA00022833"/>
    </source>
</evidence>
<dbReference type="InterPro" id="IPR013154">
    <property type="entry name" value="ADH-like_N"/>
</dbReference>
<dbReference type="PATRIC" id="fig|1653476.3.peg.136"/>
<dbReference type="AlphaFoldDB" id="A0A0U4N015"/>
<keyword evidence="2" id="KW-0862">Zinc</keyword>
<dbReference type="Proteomes" id="UP000068196">
    <property type="component" value="Chromosome"/>
</dbReference>
<evidence type="ECO:0000256" key="3">
    <source>
        <dbReference type="ARBA" id="ARBA00023002"/>
    </source>
</evidence>
<dbReference type="GO" id="GO:0016616">
    <property type="term" value="F:oxidoreductase activity, acting on the CH-OH group of donors, NAD or NADP as acceptor"/>
    <property type="evidence" value="ECO:0007669"/>
    <property type="project" value="InterPro"/>
</dbReference>
<keyword evidence="1" id="KW-0479">Metal-binding</keyword>
<dbReference type="Gene3D" id="3.90.180.10">
    <property type="entry name" value="Medium-chain alcohol dehydrogenases, catalytic domain"/>
    <property type="match status" value="1"/>
</dbReference>
<organism evidence="5 6">
    <name type="scientific">Caldimicrobium thiodismutans</name>
    <dbReference type="NCBI Taxonomy" id="1653476"/>
    <lineage>
        <taxon>Bacteria</taxon>
        <taxon>Pseudomonadati</taxon>
        <taxon>Thermodesulfobacteriota</taxon>
        <taxon>Thermodesulfobacteria</taxon>
        <taxon>Thermodesulfobacteriales</taxon>
        <taxon>Thermodesulfobacteriaceae</taxon>
        <taxon>Caldimicrobium</taxon>
    </lineage>
</organism>
<dbReference type="OrthoDB" id="9806940at2"/>
<accession>A0A0U4N015</accession>
<dbReference type="InterPro" id="IPR047109">
    <property type="entry name" value="CAD-like"/>
</dbReference>
<dbReference type="GO" id="GO:0046872">
    <property type="term" value="F:metal ion binding"/>
    <property type="evidence" value="ECO:0007669"/>
    <property type="project" value="UniProtKB-KW"/>
</dbReference>
<dbReference type="RefSeq" id="WP_068511866.1">
    <property type="nucleotide sequence ID" value="NZ_AP014945.1"/>
</dbReference>
<evidence type="ECO:0000313" key="6">
    <source>
        <dbReference type="Proteomes" id="UP000068196"/>
    </source>
</evidence>
<dbReference type="InterPro" id="IPR011032">
    <property type="entry name" value="GroES-like_sf"/>
</dbReference>
<proteinExistence type="predicted"/>
<dbReference type="SUPFAM" id="SSF51735">
    <property type="entry name" value="NAD(P)-binding Rossmann-fold domains"/>
    <property type="match status" value="1"/>
</dbReference>
<evidence type="ECO:0000313" key="5">
    <source>
        <dbReference type="EMBL" id="BAU22534.1"/>
    </source>
</evidence>
<reference evidence="5 6" key="1">
    <citation type="journal article" date="2016" name="Int. J. Syst. Evol. Microbiol.">
        <title>Caldimicrobium thiodismutans sp. nov., a sulfur-disproportionating bacterium isolated from a hot spring, and emended description of the genus Caldimicrobium.</title>
        <authorList>
            <person name="Kojima H."/>
            <person name="Umezawa K."/>
            <person name="Fukui M."/>
        </authorList>
    </citation>
    <scope>NUCLEOTIDE SEQUENCE [LARGE SCALE GENOMIC DNA]</scope>
    <source>
        <strain evidence="5 6">TF1</strain>
    </source>
</reference>
<dbReference type="KEGG" id="cthi:THC_0133"/>
<dbReference type="InterPro" id="IPR036291">
    <property type="entry name" value="NAD(P)-bd_dom_sf"/>
</dbReference>
<dbReference type="Gene3D" id="3.40.50.720">
    <property type="entry name" value="NAD(P)-binding Rossmann-like Domain"/>
    <property type="match status" value="1"/>
</dbReference>
<keyword evidence="6" id="KW-1185">Reference proteome</keyword>
<dbReference type="STRING" id="1653476.THC_0133"/>
<name>A0A0U4N015_9BACT</name>
<evidence type="ECO:0000256" key="1">
    <source>
        <dbReference type="ARBA" id="ARBA00022723"/>
    </source>
</evidence>
<sequence length="340" mass="38285">MRAWVIKEIGELNPRNFYLSEVEEPVIALNEILIKVFVCGVCHTELDEIEGRAKPSFLPIIPGHQIVGEVVAIGECVNKFQIGDLAGAGWIYSTCGKCAFCKRGLENLCPEFKGTGKDAQGGYAEYFKIREDFAFKLPHGKKPEKLAPLFCAGGIGYRALKLSGLKNGEILGLIGFGASNHLVLKIAKVLYPDSPVFVFARNPNQRLLALSLGADKAFDIEEEPEEYPQALIDTTPVWRPPFYLLKYIKPGGRLVINAIRKEDLDKEFLLNLSYERDLWHEREIKTVANITRQDIEEFLMLVDKAQIEPEFEICPFERAFEALEDLKNQKIKGAKVLKIN</sequence>
<protein>
    <submittedName>
        <fullName evidence="5">Alcohol dehydrogenase</fullName>
    </submittedName>
</protein>
<dbReference type="SUPFAM" id="SSF50129">
    <property type="entry name" value="GroES-like"/>
    <property type="match status" value="1"/>
</dbReference>
<gene>
    <name evidence="5" type="ORF">THC_0133</name>
</gene>
<feature type="domain" description="Alcohol dehydrogenase-like N-terminal" evidence="4">
    <location>
        <begin position="30"/>
        <end position="138"/>
    </location>
</feature>
<keyword evidence="3" id="KW-0560">Oxidoreductase</keyword>
<reference evidence="6" key="2">
    <citation type="journal article" date="2016" name="Int. J. Syst. Evol. Microbiol.">
        <title>Caldimicrobium thiodismutans sp. nov., a sulfur-disproportionating bacterium isolated from a hot spring.</title>
        <authorList>
            <person name="Kojima H."/>
            <person name="Umezawa K."/>
            <person name="Fukui M."/>
        </authorList>
    </citation>
    <scope>NUCLEOTIDE SEQUENCE [LARGE SCALE GENOMIC DNA]</scope>
    <source>
        <strain evidence="6">TF1</strain>
    </source>
</reference>
<dbReference type="Pfam" id="PF08240">
    <property type="entry name" value="ADH_N"/>
    <property type="match status" value="1"/>
</dbReference>
<evidence type="ECO:0000259" key="4">
    <source>
        <dbReference type="Pfam" id="PF08240"/>
    </source>
</evidence>